<organism evidence="2 3">
    <name type="scientific">Diploptera punctata</name>
    <name type="common">Pacific beetle cockroach</name>
    <dbReference type="NCBI Taxonomy" id="6984"/>
    <lineage>
        <taxon>Eukaryota</taxon>
        <taxon>Metazoa</taxon>
        <taxon>Ecdysozoa</taxon>
        <taxon>Arthropoda</taxon>
        <taxon>Hexapoda</taxon>
        <taxon>Insecta</taxon>
        <taxon>Pterygota</taxon>
        <taxon>Neoptera</taxon>
        <taxon>Polyneoptera</taxon>
        <taxon>Dictyoptera</taxon>
        <taxon>Blattodea</taxon>
        <taxon>Blaberoidea</taxon>
        <taxon>Blaberidae</taxon>
        <taxon>Diplopterinae</taxon>
        <taxon>Diploptera</taxon>
    </lineage>
</organism>
<proteinExistence type="predicted"/>
<reference evidence="2" key="1">
    <citation type="journal article" date="2023" name="IScience">
        <title>Live-bearing cockroach genome reveals convergent evolutionary mechanisms linked to viviparity in insects and beyond.</title>
        <authorList>
            <person name="Fouks B."/>
            <person name="Harrison M.C."/>
            <person name="Mikhailova A.A."/>
            <person name="Marchal E."/>
            <person name="English S."/>
            <person name="Carruthers M."/>
            <person name="Jennings E.C."/>
            <person name="Chiamaka E.L."/>
            <person name="Frigard R.A."/>
            <person name="Pippel M."/>
            <person name="Attardo G.M."/>
            <person name="Benoit J.B."/>
            <person name="Bornberg-Bauer E."/>
            <person name="Tobe S.S."/>
        </authorList>
    </citation>
    <scope>NUCLEOTIDE SEQUENCE</scope>
    <source>
        <strain evidence="2">Stay&amp;Tobe</strain>
    </source>
</reference>
<feature type="compositionally biased region" description="Basic residues" evidence="1">
    <location>
        <begin position="218"/>
        <end position="241"/>
    </location>
</feature>
<feature type="compositionally biased region" description="Basic and acidic residues" evidence="1">
    <location>
        <begin position="183"/>
        <end position="197"/>
    </location>
</feature>
<feature type="compositionally biased region" description="Basic and acidic residues" evidence="1">
    <location>
        <begin position="300"/>
        <end position="310"/>
    </location>
</feature>
<dbReference type="EMBL" id="JASPKZ010007356">
    <property type="protein sequence ID" value="KAJ9584790.1"/>
    <property type="molecule type" value="Genomic_DNA"/>
</dbReference>
<reference evidence="2" key="2">
    <citation type="submission" date="2023-05" db="EMBL/GenBank/DDBJ databases">
        <authorList>
            <person name="Fouks B."/>
        </authorList>
    </citation>
    <scope>NUCLEOTIDE SEQUENCE</scope>
    <source>
        <strain evidence="2">Stay&amp;Tobe</strain>
        <tissue evidence="2">Testes</tissue>
    </source>
</reference>
<feature type="compositionally biased region" description="Pro residues" evidence="1">
    <location>
        <begin position="111"/>
        <end position="138"/>
    </location>
</feature>
<comment type="caution">
    <text evidence="2">The sequence shown here is derived from an EMBL/GenBank/DDBJ whole genome shotgun (WGS) entry which is preliminary data.</text>
</comment>
<dbReference type="AlphaFoldDB" id="A0AAD7ZQM6"/>
<keyword evidence="3" id="KW-1185">Reference proteome</keyword>
<feature type="compositionally biased region" description="Low complexity" evidence="1">
    <location>
        <begin position="290"/>
        <end position="299"/>
    </location>
</feature>
<feature type="compositionally biased region" description="Basic and acidic residues" evidence="1">
    <location>
        <begin position="248"/>
        <end position="289"/>
    </location>
</feature>
<evidence type="ECO:0000313" key="3">
    <source>
        <dbReference type="Proteomes" id="UP001233999"/>
    </source>
</evidence>
<feature type="compositionally biased region" description="Pro residues" evidence="1">
    <location>
        <begin position="65"/>
        <end position="96"/>
    </location>
</feature>
<evidence type="ECO:0000256" key="1">
    <source>
        <dbReference type="SAM" id="MobiDB-lite"/>
    </source>
</evidence>
<sequence length="310" mass="34801">MEMEEEEKNAMSNPTLQQPLPPGVESFQVPSASAPIKQASVPLKSLPSGQPLPPGLEDEEYPYSSPFPPPPPPQTAAPPPPPPHGLPPLGPPPPPQNVNFPRHPNPVGYHIPPPHYNPAPPPPPPPPPSSYNMGPPPQAGNFNTSFVSAPPVHYGKPSNPIDEPPPMLRNKRKFQDVDNDMNPENRDQVREPWEKKVPVPMRGRYNPRPNMRGGGGRYRGHHQHRGFMRPRGRNGPPHRTRWCPPGLDEDKSRYDANIRSEWDSHIKEFEEKRTREKQRERERDRDRPSSSRSYGSSKNRSSDKGSDDSP</sequence>
<dbReference type="Proteomes" id="UP001233999">
    <property type="component" value="Unassembled WGS sequence"/>
</dbReference>
<feature type="region of interest" description="Disordered" evidence="1">
    <location>
        <begin position="1"/>
        <end position="310"/>
    </location>
</feature>
<accession>A0AAD7ZQM6</accession>
<dbReference type="PRINTS" id="PR01217">
    <property type="entry name" value="PRICHEXTENSN"/>
</dbReference>
<protein>
    <submittedName>
        <fullName evidence="2">Uncharacterized protein</fullName>
    </submittedName>
</protein>
<name>A0AAD7ZQM6_DIPPU</name>
<feature type="compositionally biased region" description="Low complexity" evidence="1">
    <location>
        <begin position="201"/>
        <end position="211"/>
    </location>
</feature>
<evidence type="ECO:0000313" key="2">
    <source>
        <dbReference type="EMBL" id="KAJ9584790.1"/>
    </source>
</evidence>
<gene>
    <name evidence="2" type="ORF">L9F63_020878</name>
</gene>